<accession>A0AC61R8A0</accession>
<reference evidence="1" key="1">
    <citation type="submission" date="2019-04" db="EMBL/GenBank/DDBJ databases">
        <title>Microbes associate with the intestines of laboratory mice.</title>
        <authorList>
            <person name="Navarre W."/>
            <person name="Wong E."/>
            <person name="Huang K."/>
            <person name="Tropini C."/>
            <person name="Ng K."/>
            <person name="Yu B."/>
        </authorList>
    </citation>
    <scope>NUCLEOTIDE SEQUENCE</scope>
    <source>
        <strain evidence="1">NM09_H32</strain>
    </source>
</reference>
<evidence type="ECO:0000313" key="1">
    <source>
        <dbReference type="EMBL" id="TGY66472.1"/>
    </source>
</evidence>
<name>A0AC61R8A0_9FIRM</name>
<keyword evidence="2" id="KW-1185">Reference proteome</keyword>
<organism evidence="1 2">
    <name type="scientific">Dubosiella muris</name>
    <dbReference type="NCBI Taxonomy" id="3038133"/>
    <lineage>
        <taxon>Bacteria</taxon>
        <taxon>Bacillati</taxon>
        <taxon>Bacillota</taxon>
        <taxon>Erysipelotrichia</taxon>
        <taxon>Erysipelotrichales</taxon>
        <taxon>Erysipelotrichaceae</taxon>
        <taxon>Dubosiella</taxon>
    </lineage>
</organism>
<gene>
    <name evidence="1" type="ORF">E5336_04040</name>
</gene>
<dbReference type="Proteomes" id="UP000308836">
    <property type="component" value="Unassembled WGS sequence"/>
</dbReference>
<evidence type="ECO:0000313" key="2">
    <source>
        <dbReference type="Proteomes" id="UP000308836"/>
    </source>
</evidence>
<protein>
    <submittedName>
        <fullName evidence="1">rRNA methylase</fullName>
    </submittedName>
</protein>
<comment type="caution">
    <text evidence="1">The sequence shown here is derived from an EMBL/GenBank/DDBJ whole genome shotgun (WGS) entry which is preliminary data.</text>
</comment>
<sequence length="187" mass="21097">MKSMVEIAHAFLEPCLHRQAVCVDATFGNGKDTAFFVECGARLVYAFDIQKELIEKRRGDFDERVVELIVDSHAHLDRYVDKPVDAIVFNFGFCPHGDETITTMPKESVEAVRKAIGRLRKKGRMALVLYPHLFGEQESDALERVLRRIDPHVATIQRVESVNTKAGPFVLLVEKKAGETGRESETI</sequence>
<keyword evidence="1" id="KW-0808">Transferase</keyword>
<dbReference type="EMBL" id="SRYG01000006">
    <property type="protein sequence ID" value="TGY66472.1"/>
    <property type="molecule type" value="Genomic_DNA"/>
</dbReference>
<proteinExistence type="predicted"/>
<keyword evidence="1" id="KW-0489">Methyltransferase</keyword>